<accession>A0A292PSW9</accession>
<proteinExistence type="predicted"/>
<organism evidence="2 3">
    <name type="scientific">Tuber aestivum</name>
    <name type="common">summer truffle</name>
    <dbReference type="NCBI Taxonomy" id="59557"/>
    <lineage>
        <taxon>Eukaryota</taxon>
        <taxon>Fungi</taxon>
        <taxon>Dikarya</taxon>
        <taxon>Ascomycota</taxon>
        <taxon>Pezizomycotina</taxon>
        <taxon>Pezizomycetes</taxon>
        <taxon>Pezizales</taxon>
        <taxon>Tuberaceae</taxon>
        <taxon>Tuber</taxon>
    </lineage>
</organism>
<gene>
    <name evidence="2" type="ORF">GSTUAT00006085001</name>
</gene>
<reference evidence="2" key="1">
    <citation type="submission" date="2015-10" db="EMBL/GenBank/DDBJ databases">
        <authorList>
            <person name="Regsiter A."/>
            <person name="william w."/>
        </authorList>
    </citation>
    <scope>NUCLEOTIDE SEQUENCE</scope>
    <source>
        <strain evidence="2">Montdore</strain>
    </source>
</reference>
<dbReference type="EMBL" id="LN891069">
    <property type="protein sequence ID" value="CUS09795.1"/>
    <property type="molecule type" value="Genomic_DNA"/>
</dbReference>
<keyword evidence="3" id="KW-1185">Reference proteome</keyword>
<evidence type="ECO:0000313" key="3">
    <source>
        <dbReference type="Proteomes" id="UP001412239"/>
    </source>
</evidence>
<feature type="compositionally biased region" description="Acidic residues" evidence="1">
    <location>
        <begin position="503"/>
        <end position="527"/>
    </location>
</feature>
<dbReference type="Proteomes" id="UP001412239">
    <property type="component" value="Unassembled WGS sequence"/>
</dbReference>
<protein>
    <submittedName>
        <fullName evidence="2">Uncharacterized protein</fullName>
    </submittedName>
</protein>
<name>A0A292PSW9_9PEZI</name>
<evidence type="ECO:0000313" key="2">
    <source>
        <dbReference type="EMBL" id="CUS09795.1"/>
    </source>
</evidence>
<feature type="region of interest" description="Disordered" evidence="1">
    <location>
        <begin position="500"/>
        <end position="527"/>
    </location>
</feature>
<dbReference type="AlphaFoldDB" id="A0A292PSW9"/>
<evidence type="ECO:0000256" key="1">
    <source>
        <dbReference type="SAM" id="MobiDB-lite"/>
    </source>
</evidence>
<sequence>MDTLPPEILHNILKPENHCVTGTPFGSRFNGSYLRLRLVCRTFSDIIAPHAFASLCITDDECTLDRLSNISKRANLAPLLKSYLFRFGEPRSIAHMHNDRVVATTMKDYLKVISLPKELYAETMSAHTEACRQQISHLTRILNFQMSGDIERVHVKLLSESFPNLQTVGITVHPAQTLSDILPNLNITSSHNGSSNWGPLVFRAFLKGLSLRAESTAGLKPITTVSIQGLIADCLFLSGDFLDKASVGMRAIREASLSMTMAQSLHDGTTPSWLYPVGRLLRASEDLKHLNLSTIAYSRLNSLMHFTPIISGPTKTPTVHHWKHLTKLFLQHAFIPRELFKNFLTIHKQTLSQILLHKCDIIDHDRVSMPMHANFFNNPDPQESHPAPWIDIFRHLRSTNKPVLASLSLKYLSEGRIAHEHHLRQSQVREWQKWIMQSPNENIPEPPVDVDPEQNPDVVDGEFGYEDTHWCQECSQLSYDSDSDDDGIFGIGYPPFGWPGGFDLDDDEADPDDEDEQELDEGDDYDEDVEYVLHNHFHHHHHHGNPDLGIW</sequence>